<dbReference type="InterPro" id="IPR013658">
    <property type="entry name" value="SGL"/>
</dbReference>
<proteinExistence type="predicted"/>
<dbReference type="GO" id="GO:0016787">
    <property type="term" value="F:hydrolase activity"/>
    <property type="evidence" value="ECO:0007669"/>
    <property type="project" value="TreeGrafter"/>
</dbReference>
<dbReference type="EMBL" id="VNHW01000001">
    <property type="protein sequence ID" value="TYP90360.1"/>
    <property type="molecule type" value="Genomic_DNA"/>
</dbReference>
<dbReference type="Proteomes" id="UP000322499">
    <property type="component" value="Unassembled WGS sequence"/>
</dbReference>
<gene>
    <name evidence="2" type="ORF">BD833_10178</name>
</gene>
<name>A0A5S5D302_9ACTN</name>
<protein>
    <submittedName>
        <fullName evidence="2">Sugar lactone lactonase YvrE</fullName>
    </submittedName>
</protein>
<sequence>MTAREGAPAGRDFGGTVVVPVGEGPEDVVVDGSGRVYTGLADGRIVRLAGPAGPVETVARVPGRPLGVELLGDGELLVCASEAGLLAVSLADGAVRTLVDRVDGARLEAVNNAAVAADGTIYFTDSSQRFRIPQWRADLVRRTATGRLFRRGPDGDVDELLGGLEFANGVALAADGSWVAVAETGAARVRRVWLTGARAGTSEVFVDDLPGHPDNIALGSDGLVWVTLPSPRVASLAVVHRLPAPLRALVGMLPPALQPSPGRTLGVLAVDDGGRVVHRFSGEIPGFQMLTGVREAGGTLWFGSLTGSTVATLAV</sequence>
<evidence type="ECO:0000259" key="1">
    <source>
        <dbReference type="Pfam" id="PF08450"/>
    </source>
</evidence>
<dbReference type="PANTHER" id="PTHR10426:SF88">
    <property type="entry name" value="ADIPOCYTE PLASMA MEMBRANE-ASSOCIATED PROTEIN HEMOMUCIN-RELATED"/>
    <property type="match status" value="1"/>
</dbReference>
<feature type="domain" description="SMP-30/Gluconolactonase/LRE-like region" evidence="1">
    <location>
        <begin position="44"/>
        <end position="230"/>
    </location>
</feature>
<organism evidence="2 3">
    <name type="scientific">Blastococcus xanthinilyticus</name>
    <dbReference type="NCBI Taxonomy" id="1564164"/>
    <lineage>
        <taxon>Bacteria</taxon>
        <taxon>Bacillati</taxon>
        <taxon>Actinomycetota</taxon>
        <taxon>Actinomycetes</taxon>
        <taxon>Geodermatophilales</taxon>
        <taxon>Geodermatophilaceae</taxon>
        <taxon>Blastococcus</taxon>
    </lineage>
</organism>
<keyword evidence="3" id="KW-1185">Reference proteome</keyword>
<dbReference type="Pfam" id="PF08450">
    <property type="entry name" value="SGL"/>
    <property type="match status" value="1"/>
</dbReference>
<dbReference type="AlphaFoldDB" id="A0A5S5D302"/>
<dbReference type="SUPFAM" id="SSF63829">
    <property type="entry name" value="Calcium-dependent phosphotriesterase"/>
    <property type="match status" value="1"/>
</dbReference>
<reference evidence="2 3" key="1">
    <citation type="submission" date="2019-07" db="EMBL/GenBank/DDBJ databases">
        <title>Genomic Encyclopedia of Archaeal and Bacterial Type Strains, Phase II (KMG-II): from individual species to whole genera.</title>
        <authorList>
            <person name="Goeker M."/>
        </authorList>
    </citation>
    <scope>NUCLEOTIDE SEQUENCE [LARGE SCALE GENOMIC DNA]</scope>
    <source>
        <strain evidence="2 3">DSM 46842</strain>
    </source>
</reference>
<dbReference type="RefSeq" id="WP_243737357.1">
    <property type="nucleotide sequence ID" value="NZ_VNHW01000001.1"/>
</dbReference>
<dbReference type="Gene3D" id="2.120.10.30">
    <property type="entry name" value="TolB, C-terminal domain"/>
    <property type="match status" value="1"/>
</dbReference>
<evidence type="ECO:0000313" key="2">
    <source>
        <dbReference type="EMBL" id="TYP90360.1"/>
    </source>
</evidence>
<dbReference type="InterPro" id="IPR011042">
    <property type="entry name" value="6-blade_b-propeller_TolB-like"/>
</dbReference>
<accession>A0A5S5D302</accession>
<evidence type="ECO:0000313" key="3">
    <source>
        <dbReference type="Proteomes" id="UP000322499"/>
    </source>
</evidence>
<dbReference type="PANTHER" id="PTHR10426">
    <property type="entry name" value="STRICTOSIDINE SYNTHASE-RELATED"/>
    <property type="match status" value="1"/>
</dbReference>
<comment type="caution">
    <text evidence="2">The sequence shown here is derived from an EMBL/GenBank/DDBJ whole genome shotgun (WGS) entry which is preliminary data.</text>
</comment>